<reference evidence="4" key="1">
    <citation type="journal article" date="2015" name="PeerJ">
        <title>First genomic representation of candidate bacterial phylum KSB3 points to enhanced environmental sensing as a trigger of wastewater bulking.</title>
        <authorList>
            <person name="Sekiguchi Y."/>
            <person name="Ohashi A."/>
            <person name="Parks D.H."/>
            <person name="Yamauchi T."/>
            <person name="Tyson G.W."/>
            <person name="Hugenholtz P."/>
        </authorList>
    </citation>
    <scope>NUCLEOTIDE SEQUENCE [LARGE SCALE GENOMIC DNA]</scope>
</reference>
<name>A0A081BS57_9BACT</name>
<comment type="similarity">
    <text evidence="2">Belongs to the bacterial histone-like protein family.</text>
</comment>
<dbReference type="PROSITE" id="PS00045">
    <property type="entry name" value="HISTONE_LIKE"/>
    <property type="match status" value="1"/>
</dbReference>
<dbReference type="PANTHER" id="PTHR33175:SF5">
    <property type="entry name" value="INTEGRATION HOST FACTOR SUBUNIT BETA"/>
    <property type="match status" value="1"/>
</dbReference>
<dbReference type="PRINTS" id="PR01727">
    <property type="entry name" value="DNABINDINGHU"/>
</dbReference>
<dbReference type="CDD" id="cd13836">
    <property type="entry name" value="IHF_B"/>
    <property type="match status" value="1"/>
</dbReference>
<dbReference type="SMART" id="SM00411">
    <property type="entry name" value="BHL"/>
    <property type="match status" value="1"/>
</dbReference>
<evidence type="ECO:0000256" key="2">
    <source>
        <dbReference type="RuleBase" id="RU003939"/>
    </source>
</evidence>
<dbReference type="PANTHER" id="PTHR33175">
    <property type="entry name" value="DNA-BINDING PROTEIN HU"/>
    <property type="match status" value="1"/>
</dbReference>
<sequence>MTKADLVEKIAEQVSLSKKESEMVVNTVFQSIIDALANGDKVELRGFGSFRTRQRNSRTGRNPKTGDKVSVPTKSVPFFKPGKQLKKLVNE</sequence>
<organism evidence="4">
    <name type="scientific">Candidatus Moduliflexus flocculans</name>
    <dbReference type="NCBI Taxonomy" id="1499966"/>
    <lineage>
        <taxon>Bacteria</taxon>
        <taxon>Candidatus Moduliflexota</taxon>
        <taxon>Candidatus Moduliflexia</taxon>
        <taxon>Candidatus Moduliflexales</taxon>
        <taxon>Candidatus Moduliflexaceae</taxon>
    </lineage>
</organism>
<dbReference type="InterPro" id="IPR010992">
    <property type="entry name" value="IHF-like_DNA-bd_dom_sf"/>
</dbReference>
<keyword evidence="5" id="KW-1185">Reference proteome</keyword>
<proteinExistence type="inferred from homology"/>
<dbReference type="HOGENOM" id="CLU_105066_2_2_0"/>
<evidence type="ECO:0000313" key="5">
    <source>
        <dbReference type="Proteomes" id="UP000030700"/>
    </source>
</evidence>
<accession>A0A081BS57</accession>
<evidence type="ECO:0000313" key="4">
    <source>
        <dbReference type="EMBL" id="GAK54238.1"/>
    </source>
</evidence>
<gene>
    <name evidence="4" type="ORF">U14_05517</name>
</gene>
<dbReference type="GO" id="GO:0005829">
    <property type="term" value="C:cytosol"/>
    <property type="evidence" value="ECO:0007669"/>
    <property type="project" value="TreeGrafter"/>
</dbReference>
<evidence type="ECO:0000256" key="3">
    <source>
        <dbReference type="SAM" id="MobiDB-lite"/>
    </source>
</evidence>
<dbReference type="Pfam" id="PF00216">
    <property type="entry name" value="Bac_DNA_binding"/>
    <property type="match status" value="1"/>
</dbReference>
<dbReference type="InterPro" id="IPR000119">
    <property type="entry name" value="Hist_DNA-bd"/>
</dbReference>
<keyword evidence="1 4" id="KW-0238">DNA-binding</keyword>
<dbReference type="InterPro" id="IPR020816">
    <property type="entry name" value="Histone-like_DNA-bd_CS"/>
</dbReference>
<dbReference type="SUPFAM" id="SSF47729">
    <property type="entry name" value="IHF-like DNA-binding proteins"/>
    <property type="match status" value="1"/>
</dbReference>
<dbReference type="Proteomes" id="UP000030700">
    <property type="component" value="Unassembled WGS sequence"/>
</dbReference>
<feature type="region of interest" description="Disordered" evidence="3">
    <location>
        <begin position="48"/>
        <end position="73"/>
    </location>
</feature>
<dbReference type="EMBL" id="DF820461">
    <property type="protein sequence ID" value="GAK54238.1"/>
    <property type="molecule type" value="Genomic_DNA"/>
</dbReference>
<dbReference type="GO" id="GO:0003677">
    <property type="term" value="F:DNA binding"/>
    <property type="evidence" value="ECO:0007669"/>
    <property type="project" value="UniProtKB-KW"/>
</dbReference>
<dbReference type="AlphaFoldDB" id="A0A081BS57"/>
<dbReference type="Gene3D" id="4.10.520.10">
    <property type="entry name" value="IHF-like DNA-binding proteins"/>
    <property type="match status" value="1"/>
</dbReference>
<dbReference type="GO" id="GO:0030527">
    <property type="term" value="F:structural constituent of chromatin"/>
    <property type="evidence" value="ECO:0007669"/>
    <property type="project" value="InterPro"/>
</dbReference>
<evidence type="ECO:0000256" key="1">
    <source>
        <dbReference type="ARBA" id="ARBA00023125"/>
    </source>
</evidence>
<protein>
    <submittedName>
        <fullName evidence="4">Histone family protein DNA-binding protein</fullName>
    </submittedName>
</protein>
<dbReference type="NCBIfam" id="NF001222">
    <property type="entry name" value="PRK00199.1"/>
    <property type="match status" value="1"/>
</dbReference>
<dbReference type="STRING" id="1499966.U14_05517"/>